<protein>
    <submittedName>
        <fullName evidence="1">Interferon-inducible GTPase 5-like</fullName>
    </submittedName>
</protein>
<dbReference type="OrthoDB" id="422720at2759"/>
<dbReference type="AlphaFoldDB" id="A0A6S7JUF0"/>
<dbReference type="Pfam" id="PF05049">
    <property type="entry name" value="IIGP"/>
    <property type="match status" value="2"/>
</dbReference>
<proteinExistence type="predicted"/>
<evidence type="ECO:0000313" key="1">
    <source>
        <dbReference type="EMBL" id="CAB4036395.1"/>
    </source>
</evidence>
<dbReference type="SUPFAM" id="SSF52540">
    <property type="entry name" value="P-loop containing nucleoside triphosphate hydrolases"/>
    <property type="match status" value="1"/>
</dbReference>
<comment type="caution">
    <text evidence="1">The sequence shown here is derived from an EMBL/GenBank/DDBJ whole genome shotgun (WGS) entry which is preliminary data.</text>
</comment>
<dbReference type="PANTHER" id="PTHR32341">
    <property type="entry name" value="INTERFERON-INDUCIBLE GTPASE"/>
    <property type="match status" value="1"/>
</dbReference>
<evidence type="ECO:0000313" key="2">
    <source>
        <dbReference type="Proteomes" id="UP001152795"/>
    </source>
</evidence>
<keyword evidence="2" id="KW-1185">Reference proteome</keyword>
<gene>
    <name evidence="1" type="ORF">PACLA_8A078908</name>
</gene>
<dbReference type="GO" id="GO:0005525">
    <property type="term" value="F:GTP binding"/>
    <property type="evidence" value="ECO:0007669"/>
    <property type="project" value="InterPro"/>
</dbReference>
<dbReference type="InterPro" id="IPR027417">
    <property type="entry name" value="P-loop_NTPase"/>
</dbReference>
<accession>A0A6S7JUF0</accession>
<dbReference type="EMBL" id="CACRXK020021990">
    <property type="protein sequence ID" value="CAB4036395.1"/>
    <property type="molecule type" value="Genomic_DNA"/>
</dbReference>
<organism evidence="1 2">
    <name type="scientific">Paramuricea clavata</name>
    <name type="common">Red gorgonian</name>
    <name type="synonym">Violescent sea-whip</name>
    <dbReference type="NCBI Taxonomy" id="317549"/>
    <lineage>
        <taxon>Eukaryota</taxon>
        <taxon>Metazoa</taxon>
        <taxon>Cnidaria</taxon>
        <taxon>Anthozoa</taxon>
        <taxon>Octocorallia</taxon>
        <taxon>Malacalcyonacea</taxon>
        <taxon>Plexauridae</taxon>
        <taxon>Paramuricea</taxon>
    </lineage>
</organism>
<dbReference type="InterPro" id="IPR051515">
    <property type="entry name" value="IRG"/>
</dbReference>
<dbReference type="Proteomes" id="UP001152795">
    <property type="component" value="Unassembled WGS sequence"/>
</dbReference>
<name>A0A6S7JUF0_PARCT</name>
<sequence length="262" mass="29497">MVGPTTEPTEYPHPNNPMISFVDLPGIGTPNYPDLPTYCEKVCFERYDTFLIFTANRFRQNGKAIKEADILEKIRENCIQDVKDLISSEKEIFLISNYHKDKWDFDRLIAGISNALPVLQRKCLTLSLSNLTRECLKRKAKFFKAQAGAVAAISAATGAILIPGVGGAIVVALIGGTIAVYYRQFGFNNTTPEELDVLDKKYREIIETYQFTAGSISFAFTLRYLLRSINELEEVAMTVWDNAAKRSVRDGTDNSQPQRYDE</sequence>
<dbReference type="PANTHER" id="PTHR32341:SF10">
    <property type="entry name" value="INTERFERON-INDUCIBLE GTPASE 5"/>
    <property type="match status" value="1"/>
</dbReference>
<dbReference type="GO" id="GO:0016020">
    <property type="term" value="C:membrane"/>
    <property type="evidence" value="ECO:0007669"/>
    <property type="project" value="InterPro"/>
</dbReference>
<reference evidence="1" key="1">
    <citation type="submission" date="2020-04" db="EMBL/GenBank/DDBJ databases">
        <authorList>
            <person name="Alioto T."/>
            <person name="Alioto T."/>
            <person name="Gomez Garrido J."/>
        </authorList>
    </citation>
    <scope>NUCLEOTIDE SEQUENCE</scope>
    <source>
        <strain evidence="1">A484AB</strain>
    </source>
</reference>
<dbReference type="Gene3D" id="3.40.50.300">
    <property type="entry name" value="P-loop containing nucleotide triphosphate hydrolases"/>
    <property type="match status" value="2"/>
</dbReference>
<dbReference type="InterPro" id="IPR007743">
    <property type="entry name" value="Immunity-related_GTPase-like"/>
</dbReference>